<dbReference type="InterPro" id="IPR008906">
    <property type="entry name" value="HATC_C_dom"/>
</dbReference>
<evidence type="ECO:0000313" key="4">
    <source>
        <dbReference type="Proteomes" id="UP000478052"/>
    </source>
</evidence>
<evidence type="ECO:0000259" key="1">
    <source>
        <dbReference type="Pfam" id="PF05699"/>
    </source>
</evidence>
<dbReference type="PANTHER" id="PTHR45749">
    <property type="match status" value="1"/>
</dbReference>
<protein>
    <submittedName>
        <fullName evidence="3">Zinc finger MYM-type protein 1-like</fullName>
    </submittedName>
</protein>
<dbReference type="GO" id="GO:0046983">
    <property type="term" value="F:protein dimerization activity"/>
    <property type="evidence" value="ECO:0007669"/>
    <property type="project" value="InterPro"/>
</dbReference>
<name>A0A6G0Y0D2_APHCR</name>
<dbReference type="InterPro" id="IPR025398">
    <property type="entry name" value="DUF4371"/>
</dbReference>
<feature type="domain" description="HAT C-terminal dimerisation" evidence="1">
    <location>
        <begin position="850"/>
        <end position="902"/>
    </location>
</feature>
<proteinExistence type="predicted"/>
<reference evidence="3 4" key="1">
    <citation type="submission" date="2019-08" db="EMBL/GenBank/DDBJ databases">
        <title>Whole genome of Aphis craccivora.</title>
        <authorList>
            <person name="Voronova N.V."/>
            <person name="Shulinski R.S."/>
            <person name="Bandarenka Y.V."/>
            <person name="Zhorov D.G."/>
            <person name="Warner D."/>
        </authorList>
    </citation>
    <scope>NUCLEOTIDE SEQUENCE [LARGE SCALE GENOMIC DNA]</scope>
    <source>
        <strain evidence="3">180601</strain>
        <tissue evidence="3">Whole Body</tissue>
    </source>
</reference>
<dbReference type="InterPro" id="IPR012337">
    <property type="entry name" value="RNaseH-like_sf"/>
</dbReference>
<gene>
    <name evidence="3" type="ORF">FWK35_00028370</name>
</gene>
<keyword evidence="4" id="KW-1185">Reference proteome</keyword>
<evidence type="ECO:0000259" key="2">
    <source>
        <dbReference type="Pfam" id="PF14291"/>
    </source>
</evidence>
<dbReference type="PANTHER" id="PTHR45749:SF21">
    <property type="entry name" value="DUF4371 DOMAIN-CONTAINING PROTEIN"/>
    <property type="match status" value="1"/>
</dbReference>
<organism evidence="3 4">
    <name type="scientific">Aphis craccivora</name>
    <name type="common">Cowpea aphid</name>
    <dbReference type="NCBI Taxonomy" id="307492"/>
    <lineage>
        <taxon>Eukaryota</taxon>
        <taxon>Metazoa</taxon>
        <taxon>Ecdysozoa</taxon>
        <taxon>Arthropoda</taxon>
        <taxon>Hexapoda</taxon>
        <taxon>Insecta</taxon>
        <taxon>Pterygota</taxon>
        <taxon>Neoptera</taxon>
        <taxon>Paraneoptera</taxon>
        <taxon>Hemiptera</taxon>
        <taxon>Sternorrhyncha</taxon>
        <taxon>Aphidomorpha</taxon>
        <taxon>Aphidoidea</taxon>
        <taxon>Aphididae</taxon>
        <taxon>Aphidini</taxon>
        <taxon>Aphis</taxon>
        <taxon>Aphis</taxon>
    </lineage>
</organism>
<dbReference type="AlphaFoldDB" id="A0A6G0Y0D2"/>
<dbReference type="Pfam" id="PF14291">
    <property type="entry name" value="DUF4371"/>
    <property type="match status" value="1"/>
</dbReference>
<sequence length="931" mass="106582">MSTNINCLCGKKRLNLNDTNWKRHLTSCSIAKLKKSNVVNDVSSFFTIKRKIYEERDSPKKVTFAIKNEDIPPSSIEENDTEHTQHNYLICQNSNSENIEPEQFVRDLCDNRESSTVSKAIESTNLTGNNYESKFPNDPSKIPDNVSHTLLHYFMEMGPCQPCPFDLLNNIYPKSLDSSGFSRSFHQSYFHKSLSDGKLVKRIWLSYSPILDKIYCTTCKLFGLSKIKKNKFVANGSNDWKNLKRTIEVHESIPEHLQAEISRGLYISNLRLDLTLLRSVNNQVATNREIVLAVIQILIYSARQNIPLRGHDEQITSQNQGNFLELVKLISKYHPSLNNHLDKINNTTKENRLTFLSNRSQNNLLKIIGDMIRTNILDQVKKSQLFAVIIDTTTDISNQEQFSLVLRYVNDDGIIEERLGALETATDGTGMGLFHAFKNITEKYDINWREDLCAQSYDGAASMQGEYSGLRTLIQKENPRALYIWCFAHQLNLVIVDTCDCCEDTRNFFGEVQSLVAYMRARKRTAVFVNCQKEMNPTERVRRLKHFSDTRWTSHGRVIDVIHLKYKELLKTLSVLKESNDRVTASTAKSLIITITTFEFVLSMILLKNIFNITTPLSNYLQSKSLDFIQALKLVDSCKVKLTGMRSEEECDSIINEAKIFARTHKLDDDLPSNFKSVRMRKKKMPGENTQDQIPESPIERYRKNTFYKVLDQIIMSINSRFSDAREILKDLCLLSPERLLKFSKEKKPLPVDCFNYISNWVKGIDTASLRLEYIQFSSSLSELLTGLNLSTKLHGDNNKSNYNELLNANISSDEDDEEINDISFGEGTENVINIETILHVLSNYTLVAAFPNLYQAFKALGTIPASSASAERSFSKVKLIKTRLRSTMQQERLESLMLISCERDISIDTNEVLNIFGKSSDLLKKALLFK</sequence>
<dbReference type="Proteomes" id="UP000478052">
    <property type="component" value="Unassembled WGS sequence"/>
</dbReference>
<comment type="caution">
    <text evidence="3">The sequence shown here is derived from an EMBL/GenBank/DDBJ whole genome shotgun (WGS) entry which is preliminary data.</text>
</comment>
<dbReference type="SUPFAM" id="SSF53098">
    <property type="entry name" value="Ribonuclease H-like"/>
    <property type="match status" value="1"/>
</dbReference>
<dbReference type="Pfam" id="PF05699">
    <property type="entry name" value="Dimer_Tnp_hAT"/>
    <property type="match status" value="1"/>
</dbReference>
<feature type="domain" description="DUF4371" evidence="2">
    <location>
        <begin position="292"/>
        <end position="469"/>
    </location>
</feature>
<dbReference type="EMBL" id="VUJU01007138">
    <property type="protein sequence ID" value="KAF0746617.1"/>
    <property type="molecule type" value="Genomic_DNA"/>
</dbReference>
<evidence type="ECO:0000313" key="3">
    <source>
        <dbReference type="EMBL" id="KAF0746617.1"/>
    </source>
</evidence>
<dbReference type="OrthoDB" id="6585549at2759"/>
<accession>A0A6G0Y0D2</accession>